<name>A0A139WV86_9CYAN</name>
<dbReference type="FunFam" id="3.40.50.720:FF:000084">
    <property type="entry name" value="Short-chain dehydrogenase reductase"/>
    <property type="match status" value="1"/>
</dbReference>
<accession>A0A139WV86</accession>
<evidence type="ECO:0000256" key="1">
    <source>
        <dbReference type="ARBA" id="ARBA00006484"/>
    </source>
</evidence>
<dbReference type="Pfam" id="PF00106">
    <property type="entry name" value="adh_short"/>
    <property type="match status" value="1"/>
</dbReference>
<evidence type="ECO:0000313" key="5">
    <source>
        <dbReference type="Proteomes" id="UP000076925"/>
    </source>
</evidence>
<dbReference type="Proteomes" id="UP000076925">
    <property type="component" value="Unassembled WGS sequence"/>
</dbReference>
<keyword evidence="5" id="KW-1185">Reference proteome</keyword>
<protein>
    <submittedName>
        <fullName evidence="4">Dehydrogenase</fullName>
    </submittedName>
</protein>
<dbReference type="InterPro" id="IPR020904">
    <property type="entry name" value="Sc_DH/Rdtase_CS"/>
</dbReference>
<comment type="caution">
    <text evidence="4">The sequence shown here is derived from an EMBL/GenBank/DDBJ whole genome shotgun (WGS) entry which is preliminary data.</text>
</comment>
<organism evidence="4 5">
    <name type="scientific">Scytonema hofmannii PCC 7110</name>
    <dbReference type="NCBI Taxonomy" id="128403"/>
    <lineage>
        <taxon>Bacteria</taxon>
        <taxon>Bacillati</taxon>
        <taxon>Cyanobacteriota</taxon>
        <taxon>Cyanophyceae</taxon>
        <taxon>Nostocales</taxon>
        <taxon>Scytonemataceae</taxon>
        <taxon>Scytonema</taxon>
    </lineage>
</organism>
<dbReference type="AlphaFoldDB" id="A0A139WV86"/>
<dbReference type="InterPro" id="IPR036291">
    <property type="entry name" value="NAD(P)-bd_dom_sf"/>
</dbReference>
<sequence length="286" mass="31007">MARLEGKYVLITGASQGLGRQLAIAYAQQGASGIAIVARREEALNEVRDRVLEVVPKTNKTTVVVVTADLTQPGEVERVTNEVRKRILAEAALQTKVLTITADLARPEDIERVIATTLNEFNGKLDVLVNNASTIGPAPMPFLLDYPLEDFHSVINTNLIAPFLLIKKALPAMIESGGSIINVTSDAGVRGYPGWGAYGISKFGIEGMSETWAAELEGSGVQVNWVDPGDMNTAMHRAAEPDEDPTQWADPAEVTDVFIYLASDESQNVNGQRFQAQEENWGQNNS</sequence>
<dbReference type="SUPFAM" id="SSF51735">
    <property type="entry name" value="NAD(P)-binding Rossmann-fold domains"/>
    <property type="match status" value="1"/>
</dbReference>
<proteinExistence type="inferred from homology"/>
<dbReference type="PRINTS" id="PR00080">
    <property type="entry name" value="SDRFAMILY"/>
</dbReference>
<evidence type="ECO:0000256" key="2">
    <source>
        <dbReference type="ARBA" id="ARBA00023002"/>
    </source>
</evidence>
<gene>
    <name evidence="4" type="ORF">WA1_42300</name>
</gene>
<dbReference type="Gene3D" id="3.40.50.720">
    <property type="entry name" value="NAD(P)-binding Rossmann-like Domain"/>
    <property type="match status" value="2"/>
</dbReference>
<dbReference type="InterPro" id="IPR002347">
    <property type="entry name" value="SDR_fam"/>
</dbReference>
<dbReference type="PROSITE" id="PS00061">
    <property type="entry name" value="ADH_SHORT"/>
    <property type="match status" value="1"/>
</dbReference>
<dbReference type="Pfam" id="PF13561">
    <property type="entry name" value="adh_short_C2"/>
    <property type="match status" value="1"/>
</dbReference>
<evidence type="ECO:0000313" key="4">
    <source>
        <dbReference type="EMBL" id="KYC36352.1"/>
    </source>
</evidence>
<evidence type="ECO:0000256" key="3">
    <source>
        <dbReference type="RuleBase" id="RU000363"/>
    </source>
</evidence>
<dbReference type="RefSeq" id="WP_017748513.1">
    <property type="nucleotide sequence ID" value="NZ_KQ976354.1"/>
</dbReference>
<reference evidence="4 5" key="1">
    <citation type="journal article" date="2013" name="Genome Biol. Evol.">
        <title>Genomes of Stigonematalean cyanobacteria (subsection V) and the evolution of oxygenic photosynthesis from prokaryotes to plastids.</title>
        <authorList>
            <person name="Dagan T."/>
            <person name="Roettger M."/>
            <person name="Stucken K."/>
            <person name="Landan G."/>
            <person name="Koch R."/>
            <person name="Major P."/>
            <person name="Gould S.B."/>
            <person name="Goremykin V.V."/>
            <person name="Rippka R."/>
            <person name="Tandeau de Marsac N."/>
            <person name="Gugger M."/>
            <person name="Lockhart P.J."/>
            <person name="Allen J.F."/>
            <person name="Brune I."/>
            <person name="Maus I."/>
            <person name="Puhler A."/>
            <person name="Martin W.F."/>
        </authorList>
    </citation>
    <scope>NUCLEOTIDE SEQUENCE [LARGE SCALE GENOMIC DNA]</scope>
    <source>
        <strain evidence="4 5">PCC 7110</strain>
    </source>
</reference>
<dbReference type="EMBL" id="ANNX02000047">
    <property type="protein sequence ID" value="KYC36352.1"/>
    <property type="molecule type" value="Genomic_DNA"/>
</dbReference>
<dbReference type="GO" id="GO:0016616">
    <property type="term" value="F:oxidoreductase activity, acting on the CH-OH group of donors, NAD or NADP as acceptor"/>
    <property type="evidence" value="ECO:0007669"/>
    <property type="project" value="TreeGrafter"/>
</dbReference>
<dbReference type="CDD" id="cd05233">
    <property type="entry name" value="SDR_c"/>
    <property type="match status" value="1"/>
</dbReference>
<dbReference type="PRINTS" id="PR00081">
    <property type="entry name" value="GDHRDH"/>
</dbReference>
<dbReference type="OrthoDB" id="9775296at2"/>
<dbReference type="STRING" id="128403.WA1_42300"/>
<keyword evidence="2" id="KW-0560">Oxidoreductase</keyword>
<dbReference type="PANTHER" id="PTHR42760">
    <property type="entry name" value="SHORT-CHAIN DEHYDROGENASES/REDUCTASES FAMILY MEMBER"/>
    <property type="match status" value="1"/>
</dbReference>
<comment type="similarity">
    <text evidence="1 3">Belongs to the short-chain dehydrogenases/reductases (SDR) family.</text>
</comment>